<dbReference type="CDD" id="cd00508">
    <property type="entry name" value="MopB_CT_Fdh-Nap-like"/>
    <property type="match status" value="1"/>
</dbReference>
<dbReference type="Pfam" id="PF04879">
    <property type="entry name" value="Molybdop_Fe4S4"/>
    <property type="match status" value="1"/>
</dbReference>
<name>A0A1L9BCD3_9BACT</name>
<evidence type="ECO:0000256" key="1">
    <source>
        <dbReference type="ARBA" id="ARBA00022485"/>
    </source>
</evidence>
<dbReference type="GO" id="GO:0009325">
    <property type="term" value="C:nitrate reductase complex"/>
    <property type="evidence" value="ECO:0007669"/>
    <property type="project" value="TreeGrafter"/>
</dbReference>
<sequence>MNLTRRELLHYFGVTAATGLMGPGCIGWTREEAIPVDSWHKSVCRFCGSGCETRVGLRGGKVVKVEGLQAGWNRGRLCIKGLLNREILYVSDRAQYPMVRKDGQLVRVSWDEALDAAAAGFREAMAQGGPDAVAFYGSGQLFTQESYTANKLFKGGIGTNNVDGNPRLCMASAAFGYKSVFGADEPSGCYDDIEHATLFFVIGANMAECHPVVWERVRDRLRTAPETRVIVVDPRRTPTARDATLHLQIRPGTDVALLNAMAYELLRTGLVDPAFINDFVTFRKGTADSPPLTLEDLRAFLEDYAPEKVANLCGLSSAEIREAARLFGISQAALSFWTMGLNQQTHGVAANRMMMALHLLTGQIGRPGAGPFSLTGQTNAGGGVRDTGSLSHALPAGRVVTKEHDRQDMERLWGLPEGRISPHPGLSAVPLFEAMREGKVRAALVMATNPARSLPNADRYRVGMEKAFLVVSDSIFPTDTAQYADVFLPAAMWAEKEGVLSQSERRYHLVEKLVEPPGEARSDLDILVALGERLGHGALLKARTPEAVWDEWRMVSAGTTYDFSGMTYARLKELPGLTWPCPTEQHPGTCRRYVPGEDPLAKKEGRIDFYARPDGRAIVYLSEQGPFRESLTSDYPMTLTTGRRLEHWHTATLTGRIAQLKGIDIDYLEIHPGDAAVMGVKEGELVQVTSARGTVRLKALPSMRVRPGVVFALMHSTEHLVNAATSDYLDPTSAQPEYKLAAVRVERVKEGT</sequence>
<evidence type="ECO:0000256" key="4">
    <source>
        <dbReference type="ARBA" id="ARBA00023002"/>
    </source>
</evidence>
<dbReference type="InterPro" id="IPR006311">
    <property type="entry name" value="TAT_signal"/>
</dbReference>
<accession>A0A1L9BCD3</accession>
<dbReference type="Pfam" id="PF00384">
    <property type="entry name" value="Molybdopterin"/>
    <property type="match status" value="1"/>
</dbReference>
<dbReference type="InterPro" id="IPR006963">
    <property type="entry name" value="Mopterin_OxRdtase_4Fe-4S_dom"/>
</dbReference>
<evidence type="ECO:0000259" key="7">
    <source>
        <dbReference type="PROSITE" id="PS51669"/>
    </source>
</evidence>
<keyword evidence="5" id="KW-0408">Iron</keyword>
<dbReference type="PROSITE" id="PS51318">
    <property type="entry name" value="TAT"/>
    <property type="match status" value="1"/>
</dbReference>
<dbReference type="SUPFAM" id="SSF53706">
    <property type="entry name" value="Formate dehydrogenase/DMSO reductase, domains 1-3"/>
    <property type="match status" value="1"/>
</dbReference>
<dbReference type="InterPro" id="IPR006657">
    <property type="entry name" value="MoPterin_dinucl-bd_dom"/>
</dbReference>
<dbReference type="SUPFAM" id="SSF50692">
    <property type="entry name" value="ADC-like"/>
    <property type="match status" value="1"/>
</dbReference>
<keyword evidence="3" id="KW-0732">Signal</keyword>
<dbReference type="SMART" id="SM00926">
    <property type="entry name" value="Molybdop_Fe4S4"/>
    <property type="match status" value="1"/>
</dbReference>
<dbReference type="GO" id="GO:0016020">
    <property type="term" value="C:membrane"/>
    <property type="evidence" value="ECO:0007669"/>
    <property type="project" value="TreeGrafter"/>
</dbReference>
<dbReference type="PROSITE" id="PS51669">
    <property type="entry name" value="4FE4S_MOW_BIS_MGD"/>
    <property type="match status" value="1"/>
</dbReference>
<dbReference type="EMBL" id="MPIN01000003">
    <property type="protein sequence ID" value="OJH39930.1"/>
    <property type="molecule type" value="Genomic_DNA"/>
</dbReference>
<dbReference type="InterPro" id="IPR050123">
    <property type="entry name" value="Prok_molybdopt-oxidoreductase"/>
</dbReference>
<dbReference type="Gene3D" id="2.20.25.90">
    <property type="entry name" value="ADC-like domains"/>
    <property type="match status" value="1"/>
</dbReference>
<reference evidence="8 9" key="2">
    <citation type="submission" date="2016-12" db="EMBL/GenBank/DDBJ databases">
        <title>Draft Genome Sequence of Cystobacter ferrugineus Strain Cbfe23.</title>
        <authorList>
            <person name="Akbar S."/>
            <person name="Dowd S.E."/>
            <person name="Stevens D.C."/>
        </authorList>
    </citation>
    <scope>NUCLEOTIDE SEQUENCE [LARGE SCALE GENOMIC DNA]</scope>
    <source>
        <strain evidence="8 9">Cbfe23</strain>
    </source>
</reference>
<dbReference type="GO" id="GO:0030151">
    <property type="term" value="F:molybdenum ion binding"/>
    <property type="evidence" value="ECO:0007669"/>
    <property type="project" value="TreeGrafter"/>
</dbReference>
<proteinExistence type="predicted"/>
<dbReference type="PANTHER" id="PTHR43105:SF11">
    <property type="entry name" value="PERIPLASMIC NITRATE REDUCTASE"/>
    <property type="match status" value="1"/>
</dbReference>
<dbReference type="Gene3D" id="3.40.228.10">
    <property type="entry name" value="Dimethylsulfoxide Reductase, domain 2"/>
    <property type="match status" value="1"/>
</dbReference>
<evidence type="ECO:0000313" key="8">
    <source>
        <dbReference type="EMBL" id="OJH39930.1"/>
    </source>
</evidence>
<dbReference type="GO" id="GO:0051539">
    <property type="term" value="F:4 iron, 4 sulfur cluster binding"/>
    <property type="evidence" value="ECO:0007669"/>
    <property type="project" value="UniProtKB-KW"/>
</dbReference>
<evidence type="ECO:0000256" key="3">
    <source>
        <dbReference type="ARBA" id="ARBA00022729"/>
    </source>
</evidence>
<organism evidence="8 9">
    <name type="scientific">Cystobacter ferrugineus</name>
    <dbReference type="NCBI Taxonomy" id="83449"/>
    <lineage>
        <taxon>Bacteria</taxon>
        <taxon>Pseudomonadati</taxon>
        <taxon>Myxococcota</taxon>
        <taxon>Myxococcia</taxon>
        <taxon>Myxococcales</taxon>
        <taxon>Cystobacterineae</taxon>
        <taxon>Archangiaceae</taxon>
        <taxon>Cystobacter</taxon>
    </lineage>
</organism>
<dbReference type="GO" id="GO:0043546">
    <property type="term" value="F:molybdopterin cofactor binding"/>
    <property type="evidence" value="ECO:0007669"/>
    <property type="project" value="InterPro"/>
</dbReference>
<dbReference type="Gene3D" id="2.40.40.20">
    <property type="match status" value="1"/>
</dbReference>
<gene>
    <name evidence="8" type="ORF">BON30_12665</name>
</gene>
<keyword evidence="9" id="KW-1185">Reference proteome</keyword>
<dbReference type="AlphaFoldDB" id="A0A1L9BCD3"/>
<evidence type="ECO:0000256" key="5">
    <source>
        <dbReference type="ARBA" id="ARBA00023004"/>
    </source>
</evidence>
<reference evidence="9" key="1">
    <citation type="submission" date="2016-11" db="EMBL/GenBank/DDBJ databases">
        <authorList>
            <person name="Shukria A."/>
            <person name="Stevens D.C."/>
        </authorList>
    </citation>
    <scope>NUCLEOTIDE SEQUENCE [LARGE SCALE GENOMIC DNA]</scope>
    <source>
        <strain evidence="9">Cbfe23</strain>
    </source>
</reference>
<comment type="caution">
    <text evidence="8">The sequence shown here is derived from an EMBL/GenBank/DDBJ whole genome shotgun (WGS) entry which is preliminary data.</text>
</comment>
<dbReference type="CDD" id="cd02754">
    <property type="entry name" value="MopB_Nitrate-R-NapA-like"/>
    <property type="match status" value="1"/>
</dbReference>
<dbReference type="InterPro" id="IPR009010">
    <property type="entry name" value="Asp_de-COase-like_dom_sf"/>
</dbReference>
<keyword evidence="1" id="KW-0004">4Fe-4S</keyword>
<dbReference type="OrthoDB" id="9757870at2"/>
<evidence type="ECO:0000256" key="2">
    <source>
        <dbReference type="ARBA" id="ARBA00022723"/>
    </source>
</evidence>
<dbReference type="PIRSF" id="PIRSF000144">
    <property type="entry name" value="CbbBc"/>
    <property type="match status" value="1"/>
</dbReference>
<dbReference type="Pfam" id="PF01568">
    <property type="entry name" value="Molydop_binding"/>
    <property type="match status" value="1"/>
</dbReference>
<dbReference type="Proteomes" id="UP000182229">
    <property type="component" value="Unassembled WGS sequence"/>
</dbReference>
<keyword evidence="4" id="KW-0560">Oxidoreductase</keyword>
<feature type="domain" description="4Fe-4S Mo/W bis-MGD-type" evidence="7">
    <location>
        <begin position="37"/>
        <end position="92"/>
    </location>
</feature>
<dbReference type="STRING" id="83449.BON30_12665"/>
<dbReference type="PANTHER" id="PTHR43105">
    <property type="entry name" value="RESPIRATORY NITRATE REDUCTASE"/>
    <property type="match status" value="1"/>
</dbReference>
<dbReference type="InterPro" id="IPR006656">
    <property type="entry name" value="Mopterin_OxRdtase"/>
</dbReference>
<keyword evidence="6" id="KW-0411">Iron-sulfur</keyword>
<dbReference type="GO" id="GO:0008940">
    <property type="term" value="F:nitrate reductase activity"/>
    <property type="evidence" value="ECO:0007669"/>
    <property type="project" value="TreeGrafter"/>
</dbReference>
<protein>
    <submittedName>
        <fullName evidence="8">Nitrate reductase catalytic subunit</fullName>
    </submittedName>
</protein>
<dbReference type="GO" id="GO:0045333">
    <property type="term" value="P:cellular respiration"/>
    <property type="evidence" value="ECO:0007669"/>
    <property type="project" value="UniProtKB-ARBA"/>
</dbReference>
<evidence type="ECO:0000313" key="9">
    <source>
        <dbReference type="Proteomes" id="UP000182229"/>
    </source>
</evidence>
<keyword evidence="2" id="KW-0479">Metal-binding</keyword>
<dbReference type="Gene3D" id="3.40.50.740">
    <property type="match status" value="1"/>
</dbReference>
<dbReference type="RefSeq" id="WP_071898562.1">
    <property type="nucleotide sequence ID" value="NZ_MPIN01000003.1"/>
</dbReference>
<evidence type="ECO:0000256" key="6">
    <source>
        <dbReference type="ARBA" id="ARBA00023014"/>
    </source>
</evidence>